<dbReference type="AlphaFoldDB" id="A0AA38S955"/>
<feature type="signal peptide" evidence="2">
    <location>
        <begin position="1"/>
        <end position="24"/>
    </location>
</feature>
<dbReference type="Gene3D" id="3.40.33.10">
    <property type="entry name" value="CAP"/>
    <property type="match status" value="1"/>
</dbReference>
<protein>
    <recommendedName>
        <fullName evidence="3">SCP domain-containing protein</fullName>
    </recommendedName>
</protein>
<accession>A0AA38S955</accession>
<gene>
    <name evidence="4" type="ORF">OSB04_030796</name>
</gene>
<sequence>MGFHWRSIFLFLVISVATLHLSHAHSEPEDYVHAHSCTRTLFELPPLTWDPELAKHAEDWANQRKDCKMIHSGRCGENMAAGPNLNGSFAVQMWMDEKGDYDGGENKCKEGTKCTHYTQCIWKDTVRIGCARVKCDPADSPNYLVVCNYDPPGNVPGEKPIP</sequence>
<dbReference type="Proteomes" id="UP001172457">
    <property type="component" value="Chromosome 8"/>
</dbReference>
<dbReference type="InterPro" id="IPR014044">
    <property type="entry name" value="CAP_dom"/>
</dbReference>
<dbReference type="PANTHER" id="PTHR10334">
    <property type="entry name" value="CYSTEINE-RICH SECRETORY PROTEIN-RELATED"/>
    <property type="match status" value="1"/>
</dbReference>
<reference evidence="4" key="1">
    <citation type="submission" date="2023-03" db="EMBL/GenBank/DDBJ databases">
        <title>Chromosome-scale reference genome and RAD-based genetic map of yellow starthistle (Centaurea solstitialis) reveal putative structural variation and QTLs associated with invader traits.</title>
        <authorList>
            <person name="Reatini B."/>
            <person name="Cang F.A."/>
            <person name="Jiang Q."/>
            <person name="Mckibben M.T.W."/>
            <person name="Barker M.S."/>
            <person name="Rieseberg L.H."/>
            <person name="Dlugosch K.M."/>
        </authorList>
    </citation>
    <scope>NUCLEOTIDE SEQUENCE</scope>
    <source>
        <strain evidence="4">CAN-66</strain>
        <tissue evidence="4">Leaf</tissue>
    </source>
</reference>
<evidence type="ECO:0000313" key="5">
    <source>
        <dbReference type="Proteomes" id="UP001172457"/>
    </source>
</evidence>
<keyword evidence="2" id="KW-0732">Signal</keyword>
<dbReference type="PROSITE" id="PS01010">
    <property type="entry name" value="CRISP_2"/>
    <property type="match status" value="1"/>
</dbReference>
<keyword evidence="1" id="KW-0568">Pathogenesis-related protein</keyword>
<evidence type="ECO:0000259" key="3">
    <source>
        <dbReference type="SMART" id="SM00198"/>
    </source>
</evidence>
<dbReference type="EMBL" id="JARYMX010000008">
    <property type="protein sequence ID" value="KAJ9538063.1"/>
    <property type="molecule type" value="Genomic_DNA"/>
</dbReference>
<dbReference type="Pfam" id="PF00188">
    <property type="entry name" value="CAP"/>
    <property type="match status" value="1"/>
</dbReference>
<keyword evidence="5" id="KW-1185">Reference proteome</keyword>
<dbReference type="SMART" id="SM00198">
    <property type="entry name" value="SCP"/>
    <property type="match status" value="1"/>
</dbReference>
<evidence type="ECO:0000256" key="2">
    <source>
        <dbReference type="SAM" id="SignalP"/>
    </source>
</evidence>
<feature type="chain" id="PRO_5041451815" description="SCP domain-containing protein" evidence="2">
    <location>
        <begin position="25"/>
        <end position="162"/>
    </location>
</feature>
<keyword evidence="1" id="KW-0611">Plant defense</keyword>
<evidence type="ECO:0000256" key="1">
    <source>
        <dbReference type="ARBA" id="ARBA00023265"/>
    </source>
</evidence>
<dbReference type="FunFam" id="3.40.33.10:FF:000004">
    <property type="entry name" value="CAP, cysteine-rich secretory protein, antigen 5"/>
    <property type="match status" value="1"/>
</dbReference>
<dbReference type="GO" id="GO:0005576">
    <property type="term" value="C:extracellular region"/>
    <property type="evidence" value="ECO:0007669"/>
    <property type="project" value="InterPro"/>
</dbReference>
<dbReference type="InterPro" id="IPR018244">
    <property type="entry name" value="Allrgn_V5/Tpx1_CS"/>
</dbReference>
<name>A0AA38S955_9ASTR</name>
<evidence type="ECO:0000313" key="4">
    <source>
        <dbReference type="EMBL" id="KAJ9538063.1"/>
    </source>
</evidence>
<dbReference type="InterPro" id="IPR001283">
    <property type="entry name" value="CRISP-related"/>
</dbReference>
<dbReference type="SUPFAM" id="SSF55797">
    <property type="entry name" value="PR-1-like"/>
    <property type="match status" value="1"/>
</dbReference>
<comment type="caution">
    <text evidence="4">The sequence shown here is derived from an EMBL/GenBank/DDBJ whole genome shotgun (WGS) entry which is preliminary data.</text>
</comment>
<dbReference type="InterPro" id="IPR035940">
    <property type="entry name" value="CAP_sf"/>
</dbReference>
<dbReference type="PRINTS" id="PR00837">
    <property type="entry name" value="V5TPXLIKE"/>
</dbReference>
<proteinExistence type="predicted"/>
<organism evidence="4 5">
    <name type="scientific">Centaurea solstitialis</name>
    <name type="common">yellow star-thistle</name>
    <dbReference type="NCBI Taxonomy" id="347529"/>
    <lineage>
        <taxon>Eukaryota</taxon>
        <taxon>Viridiplantae</taxon>
        <taxon>Streptophyta</taxon>
        <taxon>Embryophyta</taxon>
        <taxon>Tracheophyta</taxon>
        <taxon>Spermatophyta</taxon>
        <taxon>Magnoliopsida</taxon>
        <taxon>eudicotyledons</taxon>
        <taxon>Gunneridae</taxon>
        <taxon>Pentapetalae</taxon>
        <taxon>asterids</taxon>
        <taxon>campanulids</taxon>
        <taxon>Asterales</taxon>
        <taxon>Asteraceae</taxon>
        <taxon>Carduoideae</taxon>
        <taxon>Cardueae</taxon>
        <taxon>Centaureinae</taxon>
        <taxon>Centaurea</taxon>
    </lineage>
</organism>
<feature type="domain" description="SCP" evidence="3">
    <location>
        <begin position="26"/>
        <end position="157"/>
    </location>
</feature>